<evidence type="ECO:0000313" key="1">
    <source>
        <dbReference type="Ensembl" id="ENSFCTP00005025888.1"/>
    </source>
</evidence>
<name>A0ABI7XTJ6_FELCA</name>
<dbReference type="Proteomes" id="UP000823872">
    <property type="component" value="Chromosome F2"/>
</dbReference>
<evidence type="ECO:0000313" key="2">
    <source>
        <dbReference type="Proteomes" id="UP000823872"/>
    </source>
</evidence>
<proteinExistence type="predicted"/>
<reference evidence="1" key="2">
    <citation type="submission" date="2025-08" db="UniProtKB">
        <authorList>
            <consortium name="Ensembl"/>
        </authorList>
    </citation>
    <scope>IDENTIFICATION</scope>
    <source>
        <strain evidence="1">breed Abyssinian</strain>
    </source>
</reference>
<protein>
    <submittedName>
        <fullName evidence="1">Uncharacterized protein</fullName>
    </submittedName>
</protein>
<sequence length="111" mass="12910">MLKTIELLMKEIEEDIKKWKNIPCSWVARANIVKMCVLSKAIYTSNAVPIKIAPAFFTEARTNNPKICVEPEKTPNSQSNLEKKYQIWRHHNFRLQAVLQNCNHQDSMVLV</sequence>
<dbReference type="GeneTree" id="ENSGT01070000255727"/>
<reference evidence="1" key="3">
    <citation type="submission" date="2025-09" db="UniProtKB">
        <authorList>
            <consortium name="Ensembl"/>
        </authorList>
    </citation>
    <scope>IDENTIFICATION</scope>
    <source>
        <strain evidence="1">breed Abyssinian</strain>
    </source>
</reference>
<dbReference type="Ensembl" id="ENSFCTT00005037229.1">
    <property type="protein sequence ID" value="ENSFCTP00005025888.1"/>
    <property type="gene ID" value="ENSFCTG00005013131.1"/>
</dbReference>
<accession>A0ABI7XTJ6</accession>
<organism evidence="1 2">
    <name type="scientific">Felis catus</name>
    <name type="common">Cat</name>
    <name type="synonym">Felis silvestris catus</name>
    <dbReference type="NCBI Taxonomy" id="9685"/>
    <lineage>
        <taxon>Eukaryota</taxon>
        <taxon>Metazoa</taxon>
        <taxon>Chordata</taxon>
        <taxon>Craniata</taxon>
        <taxon>Vertebrata</taxon>
        <taxon>Euteleostomi</taxon>
        <taxon>Mammalia</taxon>
        <taxon>Eutheria</taxon>
        <taxon>Laurasiatheria</taxon>
        <taxon>Carnivora</taxon>
        <taxon>Feliformia</taxon>
        <taxon>Felidae</taxon>
        <taxon>Felinae</taxon>
        <taxon>Felis</taxon>
    </lineage>
</organism>
<reference evidence="1 2" key="1">
    <citation type="submission" date="2021-02" db="EMBL/GenBank/DDBJ databases">
        <title>Safari Cat Assemblies.</title>
        <authorList>
            <person name="Bredemeyer K.R."/>
            <person name="Murphy W.J."/>
        </authorList>
    </citation>
    <scope>NUCLEOTIDE SEQUENCE [LARGE SCALE GENOMIC DNA]</scope>
</reference>
<keyword evidence="2" id="KW-1185">Reference proteome</keyword>